<feature type="compositionally biased region" description="Basic residues" evidence="1">
    <location>
        <begin position="126"/>
        <end position="138"/>
    </location>
</feature>
<keyword evidence="2" id="KW-1133">Transmembrane helix</keyword>
<comment type="caution">
    <text evidence="3">The sequence shown here is derived from an EMBL/GenBank/DDBJ whole genome shotgun (WGS) entry which is preliminary data.</text>
</comment>
<dbReference type="Proteomes" id="UP001177023">
    <property type="component" value="Unassembled WGS sequence"/>
</dbReference>
<feature type="region of interest" description="Disordered" evidence="1">
    <location>
        <begin position="116"/>
        <end position="138"/>
    </location>
</feature>
<keyword evidence="2" id="KW-0472">Membrane</keyword>
<reference evidence="3" key="1">
    <citation type="submission" date="2023-06" db="EMBL/GenBank/DDBJ databases">
        <authorList>
            <person name="Delattre M."/>
        </authorList>
    </citation>
    <scope>NUCLEOTIDE SEQUENCE</scope>
    <source>
        <strain evidence="3">AF72</strain>
    </source>
</reference>
<organism evidence="3 4">
    <name type="scientific">Mesorhabditis spiculigera</name>
    <dbReference type="NCBI Taxonomy" id="96644"/>
    <lineage>
        <taxon>Eukaryota</taxon>
        <taxon>Metazoa</taxon>
        <taxon>Ecdysozoa</taxon>
        <taxon>Nematoda</taxon>
        <taxon>Chromadorea</taxon>
        <taxon>Rhabditida</taxon>
        <taxon>Rhabditina</taxon>
        <taxon>Rhabditomorpha</taxon>
        <taxon>Rhabditoidea</taxon>
        <taxon>Rhabditidae</taxon>
        <taxon>Mesorhabditinae</taxon>
        <taxon>Mesorhabditis</taxon>
    </lineage>
</organism>
<dbReference type="EMBL" id="CATQJA010002710">
    <property type="protein sequence ID" value="CAJ0587578.1"/>
    <property type="molecule type" value="Genomic_DNA"/>
</dbReference>
<keyword evidence="2" id="KW-0812">Transmembrane</keyword>
<accession>A0AA36DJ72</accession>
<sequence>MAAAELEPNAVGLYVYLPSFTHMMVDEKECRMPMVAPYRCDANWMLWYDCCDTGCCGRLQPWLYVLILGTVIAVIGLLVAKLTVWLCCGGDREEEDVLFDKNHYAVHNHNYLRPPPPYSSFSRNGSLRKHTHGHGHST</sequence>
<keyword evidence="4" id="KW-1185">Reference proteome</keyword>
<gene>
    <name evidence="3" type="ORF">MSPICULIGERA_LOCUS25537</name>
</gene>
<proteinExistence type="predicted"/>
<feature type="transmembrane region" description="Helical" evidence="2">
    <location>
        <begin position="62"/>
        <end position="84"/>
    </location>
</feature>
<evidence type="ECO:0000256" key="2">
    <source>
        <dbReference type="SAM" id="Phobius"/>
    </source>
</evidence>
<evidence type="ECO:0000313" key="4">
    <source>
        <dbReference type="Proteomes" id="UP001177023"/>
    </source>
</evidence>
<dbReference type="AlphaFoldDB" id="A0AA36DJ72"/>
<feature type="non-terminal residue" evidence="3">
    <location>
        <position position="1"/>
    </location>
</feature>
<evidence type="ECO:0000256" key="1">
    <source>
        <dbReference type="SAM" id="MobiDB-lite"/>
    </source>
</evidence>
<name>A0AA36DJ72_9BILA</name>
<evidence type="ECO:0000313" key="3">
    <source>
        <dbReference type="EMBL" id="CAJ0587578.1"/>
    </source>
</evidence>
<protein>
    <submittedName>
        <fullName evidence="3">Uncharacterized protein</fullName>
    </submittedName>
</protein>